<dbReference type="RefSeq" id="WP_226763260.1">
    <property type="nucleotide sequence ID" value="NZ_JAJAWG010000002.1"/>
</dbReference>
<name>A0ABS8BIC6_9NEIS</name>
<dbReference type="EC" id="1.3.5.3" evidence="2"/>
<dbReference type="GO" id="GO:0016491">
    <property type="term" value="F:oxidoreductase activity"/>
    <property type="evidence" value="ECO:0007669"/>
    <property type="project" value="UniProtKB-KW"/>
</dbReference>
<protein>
    <submittedName>
        <fullName evidence="2">Menaquinone-dependent protoporphyrinogen IX dehydrogenase</fullName>
        <ecNumber evidence="2">1.3.5.3</ecNumber>
    </submittedName>
</protein>
<organism evidence="2 3">
    <name type="scientific">Deefgea salmonis</name>
    <dbReference type="NCBI Taxonomy" id="2875502"/>
    <lineage>
        <taxon>Bacteria</taxon>
        <taxon>Pseudomonadati</taxon>
        <taxon>Pseudomonadota</taxon>
        <taxon>Betaproteobacteria</taxon>
        <taxon>Neisseriales</taxon>
        <taxon>Chitinibacteraceae</taxon>
        <taxon>Deefgea</taxon>
    </lineage>
</organism>
<keyword evidence="3" id="KW-1185">Reference proteome</keyword>
<gene>
    <name evidence="2" type="primary">hemG</name>
    <name evidence="2" type="ORF">LG219_04040</name>
</gene>
<dbReference type="InterPro" id="IPR052200">
    <property type="entry name" value="Protoporphyrinogen_IX_DH"/>
</dbReference>
<dbReference type="Gene3D" id="3.40.50.360">
    <property type="match status" value="1"/>
</dbReference>
<evidence type="ECO:0000259" key="1">
    <source>
        <dbReference type="Pfam" id="PF12724"/>
    </source>
</evidence>
<dbReference type="PANTHER" id="PTHR38030:SF2">
    <property type="entry name" value="PROTOPORPHYRINOGEN IX DEHYDROGENASE [QUINONE]"/>
    <property type="match status" value="1"/>
</dbReference>
<keyword evidence="2" id="KW-0560">Oxidoreductase</keyword>
<dbReference type="NCBIfam" id="NF008316">
    <property type="entry name" value="PRK11104.1"/>
    <property type="match status" value="1"/>
</dbReference>
<dbReference type="Pfam" id="PF12724">
    <property type="entry name" value="Flavodoxin_5"/>
    <property type="match status" value="1"/>
</dbReference>
<reference evidence="2 3" key="1">
    <citation type="submission" date="2021-10" db="EMBL/GenBank/DDBJ databases">
        <authorList>
            <person name="Chen M."/>
        </authorList>
    </citation>
    <scope>NUCLEOTIDE SEQUENCE [LARGE SCALE GENOMIC DNA]</scope>
    <source>
        <strain evidence="2 3">H3-26</strain>
    </source>
</reference>
<sequence>MSLILARMKPTLILYASRDGQAKHIAQTLQQHLAQQAVHSELADLKSPPNMSKSWQAIIVVASVRYGRHHAEVQQFFEHHTLLAPLAVMSVSLNARKGDGTPNGYLKKLLAQHHLQPFTAMSVAGRLDYPRYGWLDRQMMRLIMKMTDGPSDGKCCVEYTNWQHVADFADTVRRYVQQEAASAKPL</sequence>
<feature type="domain" description="Flavodoxin" evidence="1">
    <location>
        <begin position="12"/>
        <end position="152"/>
    </location>
</feature>
<comment type="caution">
    <text evidence="2">The sequence shown here is derived from an EMBL/GenBank/DDBJ whole genome shotgun (WGS) entry which is preliminary data.</text>
</comment>
<evidence type="ECO:0000313" key="2">
    <source>
        <dbReference type="EMBL" id="MCB5195460.1"/>
    </source>
</evidence>
<accession>A0ABS8BIC6</accession>
<dbReference type="Proteomes" id="UP001198034">
    <property type="component" value="Unassembled WGS sequence"/>
</dbReference>
<dbReference type="PANTHER" id="PTHR38030">
    <property type="entry name" value="PROTOPORPHYRINOGEN IX DEHYDROGENASE [MENAQUINONE]"/>
    <property type="match status" value="1"/>
</dbReference>
<dbReference type="EMBL" id="JAJAWG010000002">
    <property type="protein sequence ID" value="MCB5195460.1"/>
    <property type="molecule type" value="Genomic_DNA"/>
</dbReference>
<dbReference type="SUPFAM" id="SSF52218">
    <property type="entry name" value="Flavoproteins"/>
    <property type="match status" value="1"/>
</dbReference>
<dbReference type="InterPro" id="IPR029039">
    <property type="entry name" value="Flavoprotein-like_sf"/>
</dbReference>
<proteinExistence type="predicted"/>
<evidence type="ECO:0000313" key="3">
    <source>
        <dbReference type="Proteomes" id="UP001198034"/>
    </source>
</evidence>
<dbReference type="InterPro" id="IPR026816">
    <property type="entry name" value="Flavodoxin_dom"/>
</dbReference>